<proteinExistence type="predicted"/>
<dbReference type="RefSeq" id="WP_354314243.1">
    <property type="nucleotide sequence ID" value="NZ_JBEPME010000005.1"/>
</dbReference>
<protein>
    <recommendedName>
        <fullName evidence="4">Helicase</fullName>
    </recommendedName>
</protein>
<dbReference type="EMBL" id="JBEPME010000005">
    <property type="protein sequence ID" value="MET3658576.1"/>
    <property type="molecule type" value="Genomic_DNA"/>
</dbReference>
<evidence type="ECO:0000313" key="3">
    <source>
        <dbReference type="Proteomes" id="UP001549104"/>
    </source>
</evidence>
<dbReference type="Proteomes" id="UP001549104">
    <property type="component" value="Unassembled WGS sequence"/>
</dbReference>
<sequence>MNIKNKEIYPDCLSITRTVEVGGLTKSQLMQKMQQHSILMNELGEKLFTDDYFTTSAKTFSLETVELTIRDLGLPKGDTLTKIYERANHLGLELCPLELGPYLRLGYLDQPEGKSSQQHQAPNGSITVSSETLNNEENFPKGFYLRRIKGDLWLRGYIADEHHVWDPDDHFVFVKQSGAIV</sequence>
<organism evidence="2 3">
    <name type="scientific">Sporosarcina psychrophila</name>
    <name type="common">Bacillus psychrophilus</name>
    <dbReference type="NCBI Taxonomy" id="1476"/>
    <lineage>
        <taxon>Bacteria</taxon>
        <taxon>Bacillati</taxon>
        <taxon>Bacillota</taxon>
        <taxon>Bacilli</taxon>
        <taxon>Bacillales</taxon>
        <taxon>Caryophanaceae</taxon>
        <taxon>Sporosarcina</taxon>
    </lineage>
</organism>
<gene>
    <name evidence="2" type="ORF">ABIC55_003693</name>
</gene>
<evidence type="ECO:0008006" key="4">
    <source>
        <dbReference type="Google" id="ProtNLM"/>
    </source>
</evidence>
<comment type="caution">
    <text evidence="2">The sequence shown here is derived from an EMBL/GenBank/DDBJ whole genome shotgun (WGS) entry which is preliminary data.</text>
</comment>
<name>A0ABV2KBX3_SPOPS</name>
<reference evidence="2 3" key="1">
    <citation type="submission" date="2024-06" db="EMBL/GenBank/DDBJ databases">
        <title>Sorghum-associated microbial communities from plants grown in Nebraska, USA.</title>
        <authorList>
            <person name="Schachtman D."/>
        </authorList>
    </citation>
    <scope>NUCLEOTIDE SEQUENCE [LARGE SCALE GENOMIC DNA]</scope>
    <source>
        <strain evidence="2 3">1288</strain>
    </source>
</reference>
<evidence type="ECO:0000256" key="1">
    <source>
        <dbReference type="SAM" id="MobiDB-lite"/>
    </source>
</evidence>
<feature type="region of interest" description="Disordered" evidence="1">
    <location>
        <begin position="113"/>
        <end position="132"/>
    </location>
</feature>
<accession>A0ABV2KBX3</accession>
<keyword evidence="3" id="KW-1185">Reference proteome</keyword>
<evidence type="ECO:0000313" key="2">
    <source>
        <dbReference type="EMBL" id="MET3658576.1"/>
    </source>
</evidence>